<proteinExistence type="predicted"/>
<dbReference type="AlphaFoldDB" id="B0JRZ6"/>
<dbReference type="EMBL" id="AP009552">
    <property type="protein sequence ID" value="BAG00896.1"/>
    <property type="molecule type" value="Genomic_DNA"/>
</dbReference>
<accession>B0JRZ6</accession>
<dbReference type="KEGG" id="mar:MAE_10740"/>
<feature type="region of interest" description="Disordered" evidence="1">
    <location>
        <begin position="1"/>
        <end position="35"/>
    </location>
</feature>
<name>B0JRZ6_MICAN</name>
<dbReference type="EnsemblBacteria" id="BAG00896">
    <property type="protein sequence ID" value="BAG00896"/>
    <property type="gene ID" value="MAE_10740"/>
</dbReference>
<evidence type="ECO:0000256" key="1">
    <source>
        <dbReference type="SAM" id="MobiDB-lite"/>
    </source>
</evidence>
<keyword evidence="3" id="KW-1185">Reference proteome</keyword>
<dbReference type="Proteomes" id="UP000001510">
    <property type="component" value="Chromosome"/>
</dbReference>
<organism evidence="2 3">
    <name type="scientific">Microcystis aeruginosa (strain NIES-843 / IAM M-2473)</name>
    <dbReference type="NCBI Taxonomy" id="449447"/>
    <lineage>
        <taxon>Bacteria</taxon>
        <taxon>Bacillati</taxon>
        <taxon>Cyanobacteriota</taxon>
        <taxon>Cyanophyceae</taxon>
        <taxon>Oscillatoriophycideae</taxon>
        <taxon>Chroococcales</taxon>
        <taxon>Microcystaceae</taxon>
        <taxon>Microcystis</taxon>
    </lineage>
</organism>
<evidence type="ECO:0000313" key="3">
    <source>
        <dbReference type="Proteomes" id="UP000001510"/>
    </source>
</evidence>
<dbReference type="HOGENOM" id="CLU_2974383_0_0_3"/>
<dbReference type="PaxDb" id="449447-MAE_10740"/>
<sequence>MDSLSRGAGGIKTPLIKGGRGDQNPPYQGGQGGSRTKSIFNLIETTYLGLTRISHKLN</sequence>
<protein>
    <submittedName>
        <fullName evidence="2">Uncharacterized protein</fullName>
    </submittedName>
</protein>
<reference evidence="2 3" key="1">
    <citation type="journal article" date="2007" name="DNA Res.">
        <title>Complete genomic structure of the bloom-forming toxic cyanobacterium Microcystis aeruginosa NIES-843.</title>
        <authorList>
            <person name="Kaneko T."/>
            <person name="Nakajima N."/>
            <person name="Okamoto S."/>
            <person name="Suzuki I."/>
            <person name="Tanabe Y."/>
            <person name="Tamaoki M."/>
            <person name="Nakamura Y."/>
            <person name="Kasai F."/>
            <person name="Watanabe A."/>
            <person name="Kawashima K."/>
            <person name="Kishida Y."/>
            <person name="Ono A."/>
            <person name="Shimizu Y."/>
            <person name="Takahashi C."/>
            <person name="Minami C."/>
            <person name="Fujishiro T."/>
            <person name="Kohara M."/>
            <person name="Katoh M."/>
            <person name="Nakazaki N."/>
            <person name="Nakayama S."/>
            <person name="Yamada M."/>
            <person name="Tabata S."/>
            <person name="Watanabe M.M."/>
        </authorList>
    </citation>
    <scope>NUCLEOTIDE SEQUENCE [LARGE SCALE GENOMIC DNA]</scope>
    <source>
        <strain evidence="3">NIES-843 / IAM M-247</strain>
    </source>
</reference>
<gene>
    <name evidence="2" type="ordered locus">MAE_10740</name>
</gene>
<evidence type="ECO:0000313" key="2">
    <source>
        <dbReference type="EMBL" id="BAG00896.1"/>
    </source>
</evidence>